<gene>
    <name evidence="2" type="ORF">V5799_026933</name>
</gene>
<evidence type="ECO:0000313" key="3">
    <source>
        <dbReference type="Proteomes" id="UP001321473"/>
    </source>
</evidence>
<comment type="caution">
    <text evidence="2">The sequence shown here is derived from an EMBL/GenBank/DDBJ whole genome shotgun (WGS) entry which is preliminary data.</text>
</comment>
<name>A0AAQ4DH52_AMBAM</name>
<evidence type="ECO:0000313" key="2">
    <source>
        <dbReference type="EMBL" id="KAK8761792.1"/>
    </source>
</evidence>
<keyword evidence="3" id="KW-1185">Reference proteome</keyword>
<dbReference type="Proteomes" id="UP001321473">
    <property type="component" value="Unassembled WGS sequence"/>
</dbReference>
<dbReference type="EMBL" id="JARKHS020030752">
    <property type="protein sequence ID" value="KAK8761792.1"/>
    <property type="molecule type" value="Genomic_DNA"/>
</dbReference>
<evidence type="ECO:0000256" key="1">
    <source>
        <dbReference type="SAM" id="Phobius"/>
    </source>
</evidence>
<protein>
    <submittedName>
        <fullName evidence="2">Uncharacterized protein</fullName>
    </submittedName>
</protein>
<feature type="transmembrane region" description="Helical" evidence="1">
    <location>
        <begin position="38"/>
        <end position="56"/>
    </location>
</feature>
<reference evidence="2 3" key="1">
    <citation type="journal article" date="2023" name="Arcadia Sci">
        <title>De novo assembly of a long-read Amblyomma americanum tick genome.</title>
        <authorList>
            <person name="Chou S."/>
            <person name="Poskanzer K.E."/>
            <person name="Rollins M."/>
            <person name="Thuy-Boun P.S."/>
        </authorList>
    </citation>
    <scope>NUCLEOTIDE SEQUENCE [LARGE SCALE GENOMIC DNA]</scope>
    <source>
        <strain evidence="2">F_SG_1</strain>
        <tissue evidence="2">Salivary glands</tissue>
    </source>
</reference>
<keyword evidence="1" id="KW-0812">Transmembrane</keyword>
<accession>A0AAQ4DH52</accession>
<sequence length="89" mass="10261">MVESVTLVRVSQLECERVVDNVPVSVASLKSMIESIKHVFQIILLVWFIVIYTAMLPKLSTGRCAQLHSEWRNLFDRLVRFCHSSDILD</sequence>
<keyword evidence="1" id="KW-1133">Transmembrane helix</keyword>
<keyword evidence="1" id="KW-0472">Membrane</keyword>
<organism evidence="2 3">
    <name type="scientific">Amblyomma americanum</name>
    <name type="common">Lone star tick</name>
    <dbReference type="NCBI Taxonomy" id="6943"/>
    <lineage>
        <taxon>Eukaryota</taxon>
        <taxon>Metazoa</taxon>
        <taxon>Ecdysozoa</taxon>
        <taxon>Arthropoda</taxon>
        <taxon>Chelicerata</taxon>
        <taxon>Arachnida</taxon>
        <taxon>Acari</taxon>
        <taxon>Parasitiformes</taxon>
        <taxon>Ixodida</taxon>
        <taxon>Ixodoidea</taxon>
        <taxon>Ixodidae</taxon>
        <taxon>Amblyomminae</taxon>
        <taxon>Amblyomma</taxon>
    </lineage>
</organism>
<dbReference type="AlphaFoldDB" id="A0AAQ4DH52"/>
<proteinExistence type="predicted"/>